<feature type="compositionally biased region" description="Polar residues" evidence="1">
    <location>
        <begin position="10"/>
        <end position="23"/>
    </location>
</feature>
<feature type="region of interest" description="Disordered" evidence="1">
    <location>
        <begin position="1"/>
        <end position="74"/>
    </location>
</feature>
<sequence>MSSRPPPLRLQSQSTRANRTPLENRNNASSAPAASSQSRRSLLHSRNSRTSESNQAQENNNLHPAHIVEAPNKKKRKYDEFAAKAVHESSRKSTDYDVLAKYQKAGRYWCLNINPVSSVQAALMLGLKIDRKKIREEEIAKHQIEREEEAERLGIAVEDLPGEDFDMDSEDSDGEDDLDDDLDEQSLARLQVQKARRLEEYSRFIKRFPKLHARLLETLEYHDKQTFKACLTTISEARDQKQRGNSNALKDRVLTWIPQVWDLKTKATEGSFPFPLTKADKSNRESPTKSSRFSLFHMPESLKLLANLQLTAILFLLMDDEFVHAYVYGILIKCFDGILRRIFPRFFSYSADYPELMYQVLGNCLCPRCTVHTSEVSELGKKLDMRHRETKQRQDSEKHQSDVNAAREKIFKQGRIVEGEAVKKDLDKESYTRLE</sequence>
<keyword evidence="3" id="KW-1185">Reference proteome</keyword>
<dbReference type="AlphaFoldDB" id="A0A6A4H1H2"/>
<gene>
    <name evidence="2" type="ORF">BT96DRAFT_1024289</name>
</gene>
<feature type="compositionally biased region" description="Low complexity" evidence="1">
    <location>
        <begin position="24"/>
        <end position="40"/>
    </location>
</feature>
<evidence type="ECO:0000313" key="3">
    <source>
        <dbReference type="Proteomes" id="UP000799118"/>
    </source>
</evidence>
<evidence type="ECO:0000256" key="1">
    <source>
        <dbReference type="SAM" id="MobiDB-lite"/>
    </source>
</evidence>
<accession>A0A6A4H1H2</accession>
<reference evidence="2" key="1">
    <citation type="journal article" date="2019" name="Environ. Microbiol.">
        <title>Fungal ecological strategies reflected in gene transcription - a case study of two litter decomposers.</title>
        <authorList>
            <person name="Barbi F."/>
            <person name="Kohler A."/>
            <person name="Barry K."/>
            <person name="Baskaran P."/>
            <person name="Daum C."/>
            <person name="Fauchery L."/>
            <person name="Ihrmark K."/>
            <person name="Kuo A."/>
            <person name="LaButti K."/>
            <person name="Lipzen A."/>
            <person name="Morin E."/>
            <person name="Grigoriev I.V."/>
            <person name="Henrissat B."/>
            <person name="Lindahl B."/>
            <person name="Martin F."/>
        </authorList>
    </citation>
    <scope>NUCLEOTIDE SEQUENCE</scope>
    <source>
        <strain evidence="2">JB14</strain>
    </source>
</reference>
<dbReference type="InterPro" id="IPR041078">
    <property type="entry name" value="Plavaka"/>
</dbReference>
<feature type="region of interest" description="Disordered" evidence="1">
    <location>
        <begin position="382"/>
        <end position="407"/>
    </location>
</feature>
<feature type="region of interest" description="Disordered" evidence="1">
    <location>
        <begin position="161"/>
        <end position="181"/>
    </location>
</feature>
<dbReference type="Pfam" id="PF18759">
    <property type="entry name" value="Plavaka"/>
    <property type="match status" value="1"/>
</dbReference>
<dbReference type="EMBL" id="ML769638">
    <property type="protein sequence ID" value="KAE9391047.1"/>
    <property type="molecule type" value="Genomic_DNA"/>
</dbReference>
<name>A0A6A4H1H2_9AGAR</name>
<organism evidence="2 3">
    <name type="scientific">Gymnopus androsaceus JB14</name>
    <dbReference type="NCBI Taxonomy" id="1447944"/>
    <lineage>
        <taxon>Eukaryota</taxon>
        <taxon>Fungi</taxon>
        <taxon>Dikarya</taxon>
        <taxon>Basidiomycota</taxon>
        <taxon>Agaricomycotina</taxon>
        <taxon>Agaricomycetes</taxon>
        <taxon>Agaricomycetidae</taxon>
        <taxon>Agaricales</taxon>
        <taxon>Marasmiineae</taxon>
        <taxon>Omphalotaceae</taxon>
        <taxon>Gymnopus</taxon>
    </lineage>
</organism>
<feature type="compositionally biased region" description="Polar residues" evidence="1">
    <location>
        <begin position="52"/>
        <end position="62"/>
    </location>
</feature>
<protein>
    <submittedName>
        <fullName evidence="2">Uncharacterized protein</fullName>
    </submittedName>
</protein>
<proteinExistence type="predicted"/>
<evidence type="ECO:0000313" key="2">
    <source>
        <dbReference type="EMBL" id="KAE9391047.1"/>
    </source>
</evidence>
<dbReference type="Proteomes" id="UP000799118">
    <property type="component" value="Unassembled WGS sequence"/>
</dbReference>